<dbReference type="GO" id="GO:0071949">
    <property type="term" value="F:FAD binding"/>
    <property type="evidence" value="ECO:0007669"/>
    <property type="project" value="InterPro"/>
</dbReference>
<comment type="caution">
    <text evidence="7">The sequence shown here is derived from an EMBL/GenBank/DDBJ whole genome shotgun (WGS) entry which is preliminary data.</text>
</comment>
<evidence type="ECO:0000259" key="6">
    <source>
        <dbReference type="PROSITE" id="PS51387"/>
    </source>
</evidence>
<evidence type="ECO:0000313" key="7">
    <source>
        <dbReference type="EMBL" id="KAK6349874.1"/>
    </source>
</evidence>
<dbReference type="PROSITE" id="PS51387">
    <property type="entry name" value="FAD_PCMH"/>
    <property type="match status" value="1"/>
</dbReference>
<reference evidence="7 8" key="1">
    <citation type="submission" date="2019-10" db="EMBL/GenBank/DDBJ databases">
        <authorList>
            <person name="Palmer J.M."/>
        </authorList>
    </citation>
    <scope>NUCLEOTIDE SEQUENCE [LARGE SCALE GENOMIC DNA]</scope>
    <source>
        <strain evidence="7 8">TWF696</strain>
    </source>
</reference>
<proteinExistence type="inferred from homology"/>
<comment type="similarity">
    <text evidence="2">Belongs to the oxygen-dependent FAD-linked oxidoreductase family.</text>
</comment>
<dbReference type="InterPro" id="IPR050416">
    <property type="entry name" value="FAD-linked_Oxidoreductase"/>
</dbReference>
<dbReference type="EMBL" id="JAVHNQ010000004">
    <property type="protein sequence ID" value="KAK6349874.1"/>
    <property type="molecule type" value="Genomic_DNA"/>
</dbReference>
<dbReference type="Proteomes" id="UP001375240">
    <property type="component" value="Unassembled WGS sequence"/>
</dbReference>
<gene>
    <name evidence="7" type="ORF">TWF696_006136</name>
</gene>
<dbReference type="Gene3D" id="3.30.43.10">
    <property type="entry name" value="Uridine Diphospho-n-acetylenolpyruvylglucosamine Reductase, domain 2"/>
    <property type="match status" value="1"/>
</dbReference>
<dbReference type="AlphaFoldDB" id="A0AAV9UYE4"/>
<keyword evidence="4" id="KW-0274">FAD</keyword>
<organism evidence="7 8">
    <name type="scientific">Orbilia brochopaga</name>
    <dbReference type="NCBI Taxonomy" id="3140254"/>
    <lineage>
        <taxon>Eukaryota</taxon>
        <taxon>Fungi</taxon>
        <taxon>Dikarya</taxon>
        <taxon>Ascomycota</taxon>
        <taxon>Pezizomycotina</taxon>
        <taxon>Orbiliomycetes</taxon>
        <taxon>Orbiliales</taxon>
        <taxon>Orbiliaceae</taxon>
        <taxon>Orbilia</taxon>
    </lineage>
</organism>
<evidence type="ECO:0000256" key="1">
    <source>
        <dbReference type="ARBA" id="ARBA00001974"/>
    </source>
</evidence>
<keyword evidence="5" id="KW-0560">Oxidoreductase</keyword>
<protein>
    <recommendedName>
        <fullName evidence="6">FAD-binding PCMH-type domain-containing protein</fullName>
    </recommendedName>
</protein>
<dbReference type="PANTHER" id="PTHR42973:SF39">
    <property type="entry name" value="FAD-BINDING PCMH-TYPE DOMAIN-CONTAINING PROTEIN"/>
    <property type="match status" value="1"/>
</dbReference>
<sequence length="497" mass="54630">MSNRAPRNDGSSLTSEQIDALRSKLKGKVIVKGQASDEEYRSLLDRWNKMHIKEANIIVLPESEEDISETIKFVAEHTLDVAIHCGGHTYSGPSSGHGLIIDLRKLRKVTVDVEKKLAVAQGGCLAEDIERATEDVKLRVVMGAINATGCGGITTGGGISNLSAQHGLVCDNVVAARVALADGRIVVASETENADLFWGIRGGGSNFGLVTEFTYKLHDCDHDVYSGFFMFPPNKLDDVLGLFNTIHLDYIMKSDGKFAVNGFFAVREGVVMPGFLVYYDGPEEEAKKFIKPLEDLGPISPPSGGKMIPHSASTDWKQFAAMFPPQFNRIVGSSTQVGYPVSPIVLKKTVDLFQEKIALYPENLGVSKLIVDLRDYTKIASVPLDATAYANRRTGMLVGVDFIWDDPKLDSIMLAEARNYISTLRQTIKETNEQRGIADVGGHVAATTLYPLLTDGEEKLASVFGTNLQRMKELKRKYDPDVMWDKWYPVEPAELPN</sequence>
<name>A0AAV9UYE4_9PEZI</name>
<dbReference type="InterPro" id="IPR016167">
    <property type="entry name" value="FAD-bd_PCMH_sub1"/>
</dbReference>
<dbReference type="Gene3D" id="3.40.462.20">
    <property type="match status" value="1"/>
</dbReference>
<evidence type="ECO:0000256" key="2">
    <source>
        <dbReference type="ARBA" id="ARBA00005466"/>
    </source>
</evidence>
<dbReference type="InterPro" id="IPR006094">
    <property type="entry name" value="Oxid_FAD_bind_N"/>
</dbReference>
<dbReference type="Gene3D" id="3.30.465.10">
    <property type="match status" value="1"/>
</dbReference>
<accession>A0AAV9UYE4</accession>
<dbReference type="InterPro" id="IPR016166">
    <property type="entry name" value="FAD-bd_PCMH"/>
</dbReference>
<dbReference type="EMBL" id="JAVHNQ010000004">
    <property type="protein sequence ID" value="KAK6349875.1"/>
    <property type="molecule type" value="Genomic_DNA"/>
</dbReference>
<keyword evidence="8" id="KW-1185">Reference proteome</keyword>
<evidence type="ECO:0000313" key="8">
    <source>
        <dbReference type="Proteomes" id="UP001375240"/>
    </source>
</evidence>
<evidence type="ECO:0000256" key="5">
    <source>
        <dbReference type="ARBA" id="ARBA00023002"/>
    </source>
</evidence>
<dbReference type="SUPFAM" id="SSF56176">
    <property type="entry name" value="FAD-binding/transporter-associated domain-like"/>
    <property type="match status" value="1"/>
</dbReference>
<comment type="cofactor">
    <cofactor evidence="1">
        <name>FAD</name>
        <dbReference type="ChEBI" id="CHEBI:57692"/>
    </cofactor>
</comment>
<dbReference type="InterPro" id="IPR036318">
    <property type="entry name" value="FAD-bd_PCMH-like_sf"/>
</dbReference>
<evidence type="ECO:0000256" key="3">
    <source>
        <dbReference type="ARBA" id="ARBA00022630"/>
    </source>
</evidence>
<dbReference type="InterPro" id="IPR016169">
    <property type="entry name" value="FAD-bd_PCMH_sub2"/>
</dbReference>
<keyword evidence="3" id="KW-0285">Flavoprotein</keyword>
<dbReference type="PANTHER" id="PTHR42973">
    <property type="entry name" value="BINDING OXIDOREDUCTASE, PUTATIVE (AFU_ORTHOLOGUE AFUA_1G17690)-RELATED"/>
    <property type="match status" value="1"/>
</dbReference>
<dbReference type="Pfam" id="PF01565">
    <property type="entry name" value="FAD_binding_4"/>
    <property type="match status" value="1"/>
</dbReference>
<dbReference type="GO" id="GO:0016491">
    <property type="term" value="F:oxidoreductase activity"/>
    <property type="evidence" value="ECO:0007669"/>
    <property type="project" value="UniProtKB-KW"/>
</dbReference>
<evidence type="ECO:0000256" key="4">
    <source>
        <dbReference type="ARBA" id="ARBA00022827"/>
    </source>
</evidence>
<feature type="domain" description="FAD-binding PCMH-type" evidence="6">
    <location>
        <begin position="50"/>
        <end position="220"/>
    </location>
</feature>